<dbReference type="GO" id="GO:0061630">
    <property type="term" value="F:ubiquitin protein ligase activity"/>
    <property type="evidence" value="ECO:0007669"/>
    <property type="project" value="UniProtKB-EC"/>
</dbReference>
<dbReference type="GO" id="GO:0001784">
    <property type="term" value="F:phosphotyrosine residue binding"/>
    <property type="evidence" value="ECO:0007669"/>
    <property type="project" value="UniProtKB-UniRule"/>
</dbReference>
<dbReference type="SUPFAM" id="SSF57850">
    <property type="entry name" value="RING/U-box"/>
    <property type="match status" value="1"/>
</dbReference>
<evidence type="ECO:0000256" key="5">
    <source>
        <dbReference type="PROSITE-ProRule" id="PRU00175"/>
    </source>
</evidence>
<dbReference type="InterPro" id="IPR024162">
    <property type="entry name" value="Adaptor_Cbl"/>
</dbReference>
<dbReference type="GO" id="GO:0017124">
    <property type="term" value="F:SH3 domain binding"/>
    <property type="evidence" value="ECO:0007669"/>
    <property type="project" value="TreeGrafter"/>
</dbReference>
<comment type="caution">
    <text evidence="10">The sequence shown here is derived from an EMBL/GenBank/DDBJ whole genome shotgun (WGS) entry which is preliminary data.</text>
</comment>
<dbReference type="SMART" id="SM00184">
    <property type="entry name" value="RING"/>
    <property type="match status" value="1"/>
</dbReference>
<dbReference type="PROSITE" id="PS51506">
    <property type="entry name" value="CBL_PTB"/>
    <property type="match status" value="1"/>
</dbReference>
<feature type="domain" description="RING-type" evidence="8">
    <location>
        <begin position="337"/>
        <end position="375"/>
    </location>
</feature>
<dbReference type="InterPro" id="IPR024159">
    <property type="entry name" value="Cbl_PTB"/>
</dbReference>
<dbReference type="InterPro" id="IPR036537">
    <property type="entry name" value="Adaptor_Cbl_N_dom_sf"/>
</dbReference>
<keyword evidence="4 6" id="KW-0106">Calcium</keyword>
<dbReference type="Pfam" id="PF02761">
    <property type="entry name" value="Cbl_N2"/>
    <property type="match status" value="1"/>
</dbReference>
<evidence type="ECO:0000259" key="8">
    <source>
        <dbReference type="PROSITE" id="PS50089"/>
    </source>
</evidence>
<reference evidence="10" key="1">
    <citation type="thesis" date="2020" institute="ProQuest LLC" country="789 East Eisenhower Parkway, Ann Arbor, MI, USA">
        <title>Comparative Genomics and Chromosome Evolution.</title>
        <authorList>
            <person name="Mudd A.B."/>
        </authorList>
    </citation>
    <scope>NUCLEOTIDE SEQUENCE</scope>
    <source>
        <strain evidence="10">1538</strain>
        <tissue evidence="10">Blood</tissue>
    </source>
</reference>
<dbReference type="SUPFAM" id="SSF47473">
    <property type="entry name" value="EF-hand"/>
    <property type="match status" value="1"/>
</dbReference>
<dbReference type="InterPro" id="IPR001841">
    <property type="entry name" value="Znf_RING"/>
</dbReference>
<dbReference type="SUPFAM" id="SSF55550">
    <property type="entry name" value="SH2 domain"/>
    <property type="match status" value="1"/>
</dbReference>
<dbReference type="InterPro" id="IPR014741">
    <property type="entry name" value="Adaptor_Cbl_EF_hand-like"/>
</dbReference>
<dbReference type="InterPro" id="IPR011992">
    <property type="entry name" value="EF-hand-dom_pair"/>
</dbReference>
<dbReference type="Gene3D" id="1.10.238.10">
    <property type="entry name" value="EF-hand"/>
    <property type="match status" value="1"/>
</dbReference>
<evidence type="ECO:0000256" key="7">
    <source>
        <dbReference type="SAM" id="MobiDB-lite"/>
    </source>
</evidence>
<protein>
    <recommendedName>
        <fullName evidence="6">E3 ubiquitin-protein ligase CBL</fullName>
        <ecNumber evidence="6">2.3.2.27</ecNumber>
    </recommendedName>
</protein>
<evidence type="ECO:0000256" key="2">
    <source>
        <dbReference type="ARBA" id="ARBA00022771"/>
    </source>
</evidence>
<dbReference type="EC" id="2.3.2.27" evidence="6"/>
<dbReference type="PROSITE" id="PS00518">
    <property type="entry name" value="ZF_RING_1"/>
    <property type="match status" value="1"/>
</dbReference>
<name>A0AAV2ZL60_PYXAD</name>
<evidence type="ECO:0000256" key="4">
    <source>
        <dbReference type="ARBA" id="ARBA00022837"/>
    </source>
</evidence>
<keyword evidence="6" id="KW-0833">Ubl conjugation pathway</keyword>
<dbReference type="InterPro" id="IPR013083">
    <property type="entry name" value="Znf_RING/FYVE/PHD"/>
</dbReference>
<dbReference type="EMBL" id="DYDO01000011">
    <property type="protein sequence ID" value="DBA16075.1"/>
    <property type="molecule type" value="Genomic_DNA"/>
</dbReference>
<evidence type="ECO:0000313" key="10">
    <source>
        <dbReference type="EMBL" id="DBA16075.1"/>
    </source>
</evidence>
<dbReference type="GO" id="GO:0030971">
    <property type="term" value="F:receptor tyrosine kinase binding"/>
    <property type="evidence" value="ECO:0007669"/>
    <property type="project" value="TreeGrafter"/>
</dbReference>
<dbReference type="PROSITE" id="PS50089">
    <property type="entry name" value="ZF_RING_2"/>
    <property type="match status" value="1"/>
</dbReference>
<evidence type="ECO:0000256" key="3">
    <source>
        <dbReference type="ARBA" id="ARBA00022833"/>
    </source>
</evidence>
<evidence type="ECO:0000256" key="1">
    <source>
        <dbReference type="ARBA" id="ARBA00022723"/>
    </source>
</evidence>
<dbReference type="GO" id="GO:0008270">
    <property type="term" value="F:zinc ion binding"/>
    <property type="evidence" value="ECO:0007669"/>
    <property type="project" value="UniProtKB-KW"/>
</dbReference>
<keyword evidence="2 5" id="KW-0863">Zinc-finger</keyword>
<dbReference type="Pfam" id="PF13920">
    <property type="entry name" value="zf-C3HC4_3"/>
    <property type="match status" value="1"/>
</dbReference>
<dbReference type="PANTHER" id="PTHR23007:SF14">
    <property type="entry name" value="E3 UBIQUITIN-PROTEIN LIGASE CBL"/>
    <property type="match status" value="1"/>
</dbReference>
<dbReference type="Pfam" id="PF02762">
    <property type="entry name" value="Cbl_N3"/>
    <property type="match status" value="1"/>
</dbReference>
<keyword evidence="3 6" id="KW-0862">Zinc</keyword>
<feature type="domain" description="Cbl-PTB" evidence="9">
    <location>
        <begin position="6"/>
        <end position="307"/>
    </location>
</feature>
<dbReference type="Gene3D" id="3.30.40.10">
    <property type="entry name" value="Zinc/RING finger domain, C3HC4 (zinc finger)"/>
    <property type="match status" value="1"/>
</dbReference>
<dbReference type="InterPro" id="IPR003153">
    <property type="entry name" value="Adaptor_Cbl_N_hlx"/>
</dbReference>
<dbReference type="GO" id="GO:0045121">
    <property type="term" value="C:membrane raft"/>
    <property type="evidence" value="ECO:0007669"/>
    <property type="project" value="TreeGrafter"/>
</dbReference>
<feature type="compositionally biased region" description="Pro residues" evidence="7">
    <location>
        <begin position="422"/>
        <end position="432"/>
    </location>
</feature>
<dbReference type="GO" id="GO:0023051">
    <property type="term" value="P:regulation of signaling"/>
    <property type="evidence" value="ECO:0007669"/>
    <property type="project" value="InterPro"/>
</dbReference>
<keyword evidence="11" id="KW-1185">Reference proteome</keyword>
<evidence type="ECO:0000259" key="9">
    <source>
        <dbReference type="PROSITE" id="PS51506"/>
    </source>
</evidence>
<feature type="compositionally biased region" description="Pro residues" evidence="7">
    <location>
        <begin position="445"/>
        <end position="454"/>
    </location>
</feature>
<comment type="domain">
    <text evidence="6">The N-terminus is composed of the phosphotyrosine binding (PTB) domain, a short linker region and the RING-type zinc finger. The PTB domain, which is also called TKB (tyrosine kinase binding) domain, is composed of three different subdomains: a four-helix bundle (4H), a calcium-binding EF hand and a divergent SH2 domain.</text>
</comment>
<dbReference type="Proteomes" id="UP001181693">
    <property type="component" value="Unassembled WGS sequence"/>
</dbReference>
<dbReference type="Gene3D" id="1.20.930.20">
    <property type="entry name" value="Adaptor protein Cbl, N-terminal domain"/>
    <property type="match status" value="1"/>
</dbReference>
<dbReference type="SUPFAM" id="SSF47668">
    <property type="entry name" value="N-terminal domain of cbl (N-cbl)"/>
    <property type="match status" value="1"/>
</dbReference>
<comment type="pathway">
    <text evidence="6">Protein modification; protein ubiquitination.</text>
</comment>
<dbReference type="AlphaFoldDB" id="A0AAV2ZL60"/>
<evidence type="ECO:0000313" key="11">
    <source>
        <dbReference type="Proteomes" id="UP001181693"/>
    </source>
</evidence>
<comment type="function">
    <text evidence="6">E3 ubiquitin-protein ligase which accepts ubiquitin from specific E2 ubiquitin-conjugating enzymes, and transfers it to substrates, generally promoting their degradation by the proteasome.</text>
</comment>
<dbReference type="GO" id="GO:0005509">
    <property type="term" value="F:calcium ion binding"/>
    <property type="evidence" value="ECO:0007669"/>
    <property type="project" value="UniProtKB-UniRule"/>
</dbReference>
<dbReference type="GO" id="GO:0005886">
    <property type="term" value="C:plasma membrane"/>
    <property type="evidence" value="ECO:0007669"/>
    <property type="project" value="TreeGrafter"/>
</dbReference>
<gene>
    <name evidence="10" type="ORF">GDO54_003507</name>
</gene>
<sequence>MHGIHGGRSAHLDKKTVEKVIQQLDSLTRYNGSPLLQRGHPYLPDITRDTKEHLCQILSKNSDLGQNQYLQVTVYSLLYKTEQCIQTSLVPSGACAGQDYLQVMRTLTKLSLIFSHILCELRALFPGGRYQGNIYRVTKLEASNFWSLAFGSRCLVKWEEFRNGLHPVHNIEAGPLESALRSTMDLTCNDHISVFEFDIFTRLFQPWDTLLQNWMLLAVTHPGYMAFLTYDEVKELLQGHIHKPGSYIFRLSCTHLGQWAIGYVTSSGSILQTIPHNKSLYEALNEGEKEGLYLYPNGLSSMHNLSSVSKLNPNTVIQVTQEQWELYSDMDSTFEMCKICTDNEKNVRIEPCGHLLCDKCLTSWQKNENTCPFCRHQITGKEKIHIASPLKQEEECAASAALASTSESFIDEEEVDWIRNRPLPPPPRPPALPRFHPSTYISPTPSAPPLPPYPPLLQTTLSQRMKLHAQDIINGGHN</sequence>
<accession>A0AAV2ZL60</accession>
<keyword evidence="1 6" id="KW-0479">Metal-binding</keyword>
<dbReference type="PANTHER" id="PTHR23007">
    <property type="entry name" value="CBL"/>
    <property type="match status" value="1"/>
</dbReference>
<proteinExistence type="predicted"/>
<dbReference type="Gene3D" id="3.30.505.10">
    <property type="entry name" value="SH2 domain"/>
    <property type="match status" value="1"/>
</dbReference>
<dbReference type="InterPro" id="IPR036860">
    <property type="entry name" value="SH2_dom_sf"/>
</dbReference>
<dbReference type="InterPro" id="IPR014742">
    <property type="entry name" value="Adaptor_Cbl_SH2-like"/>
</dbReference>
<dbReference type="InterPro" id="IPR017907">
    <property type="entry name" value="Znf_RING_CS"/>
</dbReference>
<dbReference type="GO" id="GO:0007166">
    <property type="term" value="P:cell surface receptor signaling pathway"/>
    <property type="evidence" value="ECO:0007669"/>
    <property type="project" value="InterPro"/>
</dbReference>
<keyword evidence="6" id="KW-0808">Transferase</keyword>
<comment type="catalytic activity">
    <reaction evidence="6">
        <text>S-ubiquitinyl-[E2 ubiquitin-conjugating enzyme]-L-cysteine + [acceptor protein]-L-lysine = [E2 ubiquitin-conjugating enzyme]-L-cysteine + N(6)-ubiquitinyl-[acceptor protein]-L-lysine.</text>
        <dbReference type="EC" id="2.3.2.27"/>
    </reaction>
</comment>
<organism evidence="10 11">
    <name type="scientific">Pyxicephalus adspersus</name>
    <name type="common">African bullfrog</name>
    <dbReference type="NCBI Taxonomy" id="30357"/>
    <lineage>
        <taxon>Eukaryota</taxon>
        <taxon>Metazoa</taxon>
        <taxon>Chordata</taxon>
        <taxon>Craniata</taxon>
        <taxon>Vertebrata</taxon>
        <taxon>Euteleostomi</taxon>
        <taxon>Amphibia</taxon>
        <taxon>Batrachia</taxon>
        <taxon>Anura</taxon>
        <taxon>Neobatrachia</taxon>
        <taxon>Ranoidea</taxon>
        <taxon>Pyxicephalidae</taxon>
        <taxon>Pyxicephalinae</taxon>
        <taxon>Pyxicephalus</taxon>
    </lineage>
</organism>
<dbReference type="Pfam" id="PF02262">
    <property type="entry name" value="Cbl_N"/>
    <property type="match status" value="1"/>
</dbReference>
<feature type="region of interest" description="Disordered" evidence="7">
    <location>
        <begin position="419"/>
        <end position="454"/>
    </location>
</feature>
<dbReference type="CDD" id="cd09920">
    <property type="entry name" value="SH2_Cbl-b_TKB"/>
    <property type="match status" value="1"/>
</dbReference>
<evidence type="ECO:0000256" key="6">
    <source>
        <dbReference type="RuleBase" id="RU367001"/>
    </source>
</evidence>